<proteinExistence type="inferred from homology"/>
<dbReference type="RefSeq" id="WP_246406424.1">
    <property type="nucleotide sequence ID" value="NZ_JACCFS010000001.1"/>
</dbReference>
<feature type="compositionally biased region" description="Low complexity" evidence="2">
    <location>
        <begin position="1"/>
        <end position="10"/>
    </location>
</feature>
<organism evidence="3 4">
    <name type="scientific">Nocardiopsis aegyptia</name>
    <dbReference type="NCBI Taxonomy" id="220378"/>
    <lineage>
        <taxon>Bacteria</taxon>
        <taxon>Bacillati</taxon>
        <taxon>Actinomycetota</taxon>
        <taxon>Actinomycetes</taxon>
        <taxon>Streptosporangiales</taxon>
        <taxon>Nocardiopsidaceae</taxon>
        <taxon>Nocardiopsis</taxon>
    </lineage>
</organism>
<comment type="caution">
    <text evidence="3">The sequence shown here is derived from an EMBL/GenBank/DDBJ whole genome shotgun (WGS) entry which is preliminary data.</text>
</comment>
<evidence type="ECO:0000256" key="1">
    <source>
        <dbReference type="ARBA" id="ARBA00007120"/>
    </source>
</evidence>
<dbReference type="Pfam" id="PF01161">
    <property type="entry name" value="PBP"/>
    <property type="match status" value="1"/>
</dbReference>
<dbReference type="Proteomes" id="UP000572051">
    <property type="component" value="Unassembled WGS sequence"/>
</dbReference>
<evidence type="ECO:0000256" key="2">
    <source>
        <dbReference type="SAM" id="MobiDB-lite"/>
    </source>
</evidence>
<name>A0A7Z0ETG7_9ACTN</name>
<keyword evidence="4" id="KW-1185">Reference proteome</keyword>
<dbReference type="SUPFAM" id="SSF49777">
    <property type="entry name" value="PEBP-like"/>
    <property type="match status" value="1"/>
</dbReference>
<evidence type="ECO:0000313" key="3">
    <source>
        <dbReference type="EMBL" id="NYJ37506.1"/>
    </source>
</evidence>
<gene>
    <name evidence="3" type="ORF">HNR10_005387</name>
</gene>
<feature type="region of interest" description="Disordered" evidence="2">
    <location>
        <begin position="1"/>
        <end position="24"/>
    </location>
</feature>
<evidence type="ECO:0008006" key="5">
    <source>
        <dbReference type="Google" id="ProtNLM"/>
    </source>
</evidence>
<dbReference type="Gene3D" id="3.90.280.10">
    <property type="entry name" value="PEBP-like"/>
    <property type="match status" value="1"/>
</dbReference>
<accession>A0A7Z0ETG7</accession>
<protein>
    <recommendedName>
        <fullName evidence="5">YbhB/YbcL family Raf kinase inhibitor-like protein</fullName>
    </recommendedName>
</protein>
<sequence length="249" mass="25551">MFPALPQTRTTRARRTPRALPGTRAGALAAGAAVALTTGCGLFTPGGEVTSDINVTSPLIQEGRALPAAFTCAAGSDASTDEAAREPAAEEGTDEEGTDEEGTDEEGTDEEGTDEGASDAQDGEDAIEGASPPLNWSGLPDPDAVGSIAVVVDDPQAAEVFWVLFDVDPQLGGLRQGTVPPDARQAQNSTGETGYLPPCPEEGDPHEYRFTVYALSDTLGMPDGSELSQTLEAIADSAIARGTLTATSE</sequence>
<dbReference type="CDD" id="cd00865">
    <property type="entry name" value="PEBP_bact_arch"/>
    <property type="match status" value="1"/>
</dbReference>
<dbReference type="EMBL" id="JACCFS010000001">
    <property type="protein sequence ID" value="NYJ37506.1"/>
    <property type="molecule type" value="Genomic_DNA"/>
</dbReference>
<reference evidence="3 4" key="1">
    <citation type="submission" date="2020-07" db="EMBL/GenBank/DDBJ databases">
        <title>Sequencing the genomes of 1000 actinobacteria strains.</title>
        <authorList>
            <person name="Klenk H.-P."/>
        </authorList>
    </citation>
    <scope>NUCLEOTIDE SEQUENCE [LARGE SCALE GENOMIC DNA]</scope>
    <source>
        <strain evidence="3 4">DSM 44442</strain>
    </source>
</reference>
<feature type="region of interest" description="Disordered" evidence="2">
    <location>
        <begin position="73"/>
        <end position="140"/>
    </location>
</feature>
<dbReference type="InterPro" id="IPR005247">
    <property type="entry name" value="YbhB_YbcL/LppC-like"/>
</dbReference>
<comment type="similarity">
    <text evidence="1">Belongs to the UPF0098 family.</text>
</comment>
<feature type="compositionally biased region" description="Acidic residues" evidence="2">
    <location>
        <begin position="89"/>
        <end position="127"/>
    </location>
</feature>
<dbReference type="InterPro" id="IPR008914">
    <property type="entry name" value="PEBP"/>
</dbReference>
<dbReference type="InterPro" id="IPR036610">
    <property type="entry name" value="PEBP-like_sf"/>
</dbReference>
<dbReference type="AlphaFoldDB" id="A0A7Z0ETG7"/>
<evidence type="ECO:0000313" key="4">
    <source>
        <dbReference type="Proteomes" id="UP000572051"/>
    </source>
</evidence>
<feature type="region of interest" description="Disordered" evidence="2">
    <location>
        <begin position="178"/>
        <end position="204"/>
    </location>
</feature>